<keyword evidence="1" id="KW-1133">Transmembrane helix</keyword>
<dbReference type="InterPro" id="IPR040283">
    <property type="entry name" value="DDB_G0292058-like"/>
</dbReference>
<dbReference type="PANTHER" id="PTHR31414">
    <property type="entry name" value="TRANSMEMBRANE PROTEIN DDB_G0292058"/>
    <property type="match status" value="1"/>
</dbReference>
<dbReference type="AlphaFoldDB" id="K3YQF4"/>
<dbReference type="EnsemblPlants" id="KQL31952">
    <property type="protein sequence ID" value="KQL31952"/>
    <property type="gene ID" value="SETIT_016497mg"/>
</dbReference>
<keyword evidence="1" id="KW-0812">Transmembrane</keyword>
<feature type="transmembrane region" description="Helical" evidence="1">
    <location>
        <begin position="430"/>
        <end position="456"/>
    </location>
</feature>
<dbReference type="Proteomes" id="UP000004995">
    <property type="component" value="Unassembled WGS sequence"/>
</dbReference>
<evidence type="ECO:0000313" key="3">
    <source>
        <dbReference type="Proteomes" id="UP000004995"/>
    </source>
</evidence>
<feature type="transmembrane region" description="Helical" evidence="1">
    <location>
        <begin position="404"/>
        <end position="423"/>
    </location>
</feature>
<keyword evidence="3" id="KW-1185">Reference proteome</keyword>
<proteinExistence type="predicted"/>
<dbReference type="EMBL" id="AGNK02000587">
    <property type="status" value="NOT_ANNOTATED_CDS"/>
    <property type="molecule type" value="Genomic_DNA"/>
</dbReference>
<reference evidence="2" key="2">
    <citation type="submission" date="2018-08" db="UniProtKB">
        <authorList>
            <consortium name="EnsemblPlants"/>
        </authorList>
    </citation>
    <scope>IDENTIFICATION</scope>
    <source>
        <strain evidence="2">Yugu1</strain>
    </source>
</reference>
<organism evidence="2 3">
    <name type="scientific">Setaria italica</name>
    <name type="common">Foxtail millet</name>
    <name type="synonym">Panicum italicum</name>
    <dbReference type="NCBI Taxonomy" id="4555"/>
    <lineage>
        <taxon>Eukaryota</taxon>
        <taxon>Viridiplantae</taxon>
        <taxon>Streptophyta</taxon>
        <taxon>Embryophyta</taxon>
        <taxon>Tracheophyta</taxon>
        <taxon>Spermatophyta</taxon>
        <taxon>Magnoliopsida</taxon>
        <taxon>Liliopsida</taxon>
        <taxon>Poales</taxon>
        <taxon>Poaceae</taxon>
        <taxon>PACMAD clade</taxon>
        <taxon>Panicoideae</taxon>
        <taxon>Panicodae</taxon>
        <taxon>Paniceae</taxon>
        <taxon>Cenchrinae</taxon>
        <taxon>Setaria</taxon>
    </lineage>
</organism>
<reference evidence="3" key="1">
    <citation type="journal article" date="2012" name="Nat. Biotechnol.">
        <title>Reference genome sequence of the model plant Setaria.</title>
        <authorList>
            <person name="Bennetzen J.L."/>
            <person name="Schmutz J."/>
            <person name="Wang H."/>
            <person name="Percifield R."/>
            <person name="Hawkins J."/>
            <person name="Pontaroli A.C."/>
            <person name="Estep M."/>
            <person name="Feng L."/>
            <person name="Vaughn J.N."/>
            <person name="Grimwood J."/>
            <person name="Jenkins J."/>
            <person name="Barry K."/>
            <person name="Lindquist E."/>
            <person name="Hellsten U."/>
            <person name="Deshpande S."/>
            <person name="Wang X."/>
            <person name="Wu X."/>
            <person name="Mitros T."/>
            <person name="Triplett J."/>
            <person name="Yang X."/>
            <person name="Ye C.Y."/>
            <person name="Mauro-Herrera M."/>
            <person name="Wang L."/>
            <person name="Li P."/>
            <person name="Sharma M."/>
            <person name="Sharma R."/>
            <person name="Ronald P.C."/>
            <person name="Panaud O."/>
            <person name="Kellogg E.A."/>
            <person name="Brutnell T.P."/>
            <person name="Doust A.N."/>
            <person name="Tuskan G.A."/>
            <person name="Rokhsar D."/>
            <person name="Devos K.M."/>
        </authorList>
    </citation>
    <scope>NUCLEOTIDE SEQUENCE [LARGE SCALE GENOMIC DNA]</scope>
    <source>
        <strain evidence="3">cv. Yugu1</strain>
    </source>
</reference>
<protein>
    <submittedName>
        <fullName evidence="2">Uncharacterized protein</fullName>
    </submittedName>
</protein>
<sequence>MLQHAVESPEPPCCYATVISPFGKGQCSNFLEAVNQCSPGAWAVWEEHARWQSALRNTNAPRRCPRSLSLSWHQIQIPLFGTSNPKEREAKIPLTPLHSPRGDEQPTAAQLPFVLIFSGWGATGGAILFGFTRGRRAPQRQSCSAMALPVPFVRLSLLLLVALPFCAAHPAPGFHAPREFQTPALDSADGFGLVARRSIAEAPADINITTNSSFVLAADRTYRKDPLNGFRKYPGGWNISEIHYFASVGYTAIPLFAIALVWFVVFFLVMLGICCHHCCCPHRSYKYSRAAYALSLILLILFTCAAITGCIMLYDGQGKFHKSTTHTLKFVVSQANYTVDNLRNLSDSLSAAKKVDIGRFLLPSDMQSQIDEIQAKLNSSATDLAIKTTDNAAKIKKLLNQVRLALIIIAAVMLLLAFIGFVLSIFGLEFLVSVLVVIGWILVTGTFILCGVFLLLHNVTSDTCVAMEEWVAHPIEHTALDEIIPCVEPATANESLYRSRQVTFQLVNLVNQVITNVSNQNFPSPPPVATPFYYNQSGPLMPLLCNPFTPDLSNRTCTRGEVTLDNATQVYKSFECQTTTVSGAEICTTVGRVTPRIYGQMAAGVTVSQGLYQYGPFLIQLEDCTFVRDTFTTINQDYCPGLQRYSKWVYIGLVMVSAAVMLSLIFWVIYARERRHRVYNKQFIAQHQQYPVEDKPAPTAPHA</sequence>
<evidence type="ECO:0000313" key="2">
    <source>
        <dbReference type="EnsemblPlants" id="KQL31952"/>
    </source>
</evidence>
<dbReference type="eggNOG" id="ENOG502QUH4">
    <property type="taxonomic scope" value="Eukaryota"/>
</dbReference>
<dbReference type="FunCoup" id="K3YQF4">
    <property type="interactions" value="1179"/>
</dbReference>
<feature type="transmembrane region" description="Helical" evidence="1">
    <location>
        <begin position="152"/>
        <end position="171"/>
    </location>
</feature>
<name>K3YQF4_SETIT</name>
<feature type="transmembrane region" description="Helical" evidence="1">
    <location>
        <begin position="291"/>
        <end position="314"/>
    </location>
</feature>
<dbReference type="Gramene" id="KQL31952">
    <property type="protein sequence ID" value="KQL31952"/>
    <property type="gene ID" value="SETIT_016497mg"/>
</dbReference>
<dbReference type="STRING" id="4555.K3YQF4"/>
<dbReference type="InParanoid" id="K3YQF4"/>
<dbReference type="PANTHER" id="PTHR31414:SF15">
    <property type="entry name" value="PLASMA MEMBRANE FUSION PROTEIN"/>
    <property type="match status" value="1"/>
</dbReference>
<feature type="transmembrane region" description="Helical" evidence="1">
    <location>
        <begin position="253"/>
        <end position="279"/>
    </location>
</feature>
<evidence type="ECO:0000256" key="1">
    <source>
        <dbReference type="SAM" id="Phobius"/>
    </source>
</evidence>
<dbReference type="OMA" id="WKNFECQ"/>
<feature type="transmembrane region" description="Helical" evidence="1">
    <location>
        <begin position="648"/>
        <end position="671"/>
    </location>
</feature>
<keyword evidence="1" id="KW-0472">Membrane</keyword>
<accession>K3YQF4</accession>
<feature type="transmembrane region" description="Helical" evidence="1">
    <location>
        <begin position="111"/>
        <end position="131"/>
    </location>
</feature>